<dbReference type="GO" id="GO:0051287">
    <property type="term" value="F:NAD binding"/>
    <property type="evidence" value="ECO:0007669"/>
    <property type="project" value="InterPro"/>
</dbReference>
<keyword evidence="3 6" id="KW-1278">Translocase</keyword>
<dbReference type="GO" id="GO:0016651">
    <property type="term" value="F:oxidoreductase activity, acting on NAD(P)H"/>
    <property type="evidence" value="ECO:0007669"/>
    <property type="project" value="InterPro"/>
</dbReference>
<dbReference type="PANTHER" id="PTHR11993:SF10">
    <property type="entry name" value="NADH DEHYDROGENASE [UBIQUINONE] IRON-SULFUR PROTEIN 2, MITOCHONDRIAL"/>
    <property type="match status" value="1"/>
</dbReference>
<dbReference type="RefSeq" id="YP_009647179.1">
    <property type="nucleotide sequence ID" value="NC_042603.1"/>
</dbReference>
<evidence type="ECO:0000256" key="2">
    <source>
        <dbReference type="ARBA" id="ARBA00022448"/>
    </source>
</evidence>
<dbReference type="GO" id="GO:0048038">
    <property type="term" value="F:quinone binding"/>
    <property type="evidence" value="ECO:0007669"/>
    <property type="project" value="InterPro"/>
</dbReference>
<dbReference type="HAMAP" id="MF_01358">
    <property type="entry name" value="NDH1_NuoD"/>
    <property type="match status" value="1"/>
</dbReference>
<dbReference type="AlphaFoldDB" id="A0A4D6C5F9"/>
<sequence length="395" mass="45163">MSNQQTKQVKNFTLNFGPQHPAAHGVLRLVLEMNGEVVERADPHIGLLHRGTEKLIEYKTYLQAMPYFDRLDYVSMMCQEHAFVLAVEKLVRCEVPIRAQYIRVLYSELTRILNHLLALSTHAMDVGALTPFLWAFEEREKLFEFYERASGARMHAAYFRPGGVAQDLPLGLCDDIFKFTQSFASRIDEIEEMLTNNRIWKQRLVDIGVVTAKEAQDWGLSGAMLRGSGVNWDIRKAQPYEVYDQVEFDVPVGKNGDCYDRYLIRVEEMRQSLRIIVQCLNQMPNGVVKSDDKKLTPPSRSHMKQSMESLIHHFKLYTEGFNVPAGETYTAIEAPKGEFGVFLVSDGTHKPYRCKIRAPGFAHLQALDFMSKHHMLADVVTIIGTQDIVFGEVDR</sequence>
<dbReference type="PROSITE" id="PS00535">
    <property type="entry name" value="COMPLEX1_49K"/>
    <property type="match status" value="1"/>
</dbReference>
<evidence type="ECO:0000256" key="5">
    <source>
        <dbReference type="ARBA" id="ARBA00082664"/>
    </source>
</evidence>
<dbReference type="EMBL" id="MK086011">
    <property type="protein sequence ID" value="QBX98914.1"/>
    <property type="molecule type" value="Genomic_DNA"/>
</dbReference>
<dbReference type="InterPro" id="IPR029014">
    <property type="entry name" value="NiFe-Hase_large"/>
</dbReference>
<dbReference type="Pfam" id="PF00346">
    <property type="entry name" value="Complex1_49kDa"/>
    <property type="match status" value="1"/>
</dbReference>
<dbReference type="InterPro" id="IPR014029">
    <property type="entry name" value="NADH_UbQ_OxRdtase_49kDa_CS"/>
</dbReference>
<dbReference type="GeneID" id="40513599"/>
<keyword evidence="4 6" id="KW-0520">NAD</keyword>
<reference evidence="8" key="1">
    <citation type="journal article" date="2019" name="Genome Biol. Evol.">
        <title>Tracing the Evolution of the Plastome and Mitogenome in the Chloropicophyceae Uncovered Convergent tRNA Gene Losses and a Variant Plastid Genetic Code.</title>
        <authorList>
            <person name="Turmel M."/>
            <person name="Dos Santos A.L."/>
            <person name="Otis C."/>
            <person name="Sergerie R."/>
            <person name="Lemieux C."/>
        </authorList>
    </citation>
    <scope>NUCLEOTIDE SEQUENCE</scope>
</reference>
<protein>
    <recommendedName>
        <fullName evidence="5">NADH dehydrogenase subunit 7</fullName>
    </recommendedName>
</protein>
<dbReference type="InterPro" id="IPR022885">
    <property type="entry name" value="NDH1_su_D/H"/>
</dbReference>
<dbReference type="NCBIfam" id="NF004739">
    <property type="entry name" value="PRK06075.1"/>
    <property type="match status" value="1"/>
</dbReference>
<dbReference type="FunFam" id="1.10.645.10:FF:000005">
    <property type="entry name" value="NADH-quinone oxidoreductase subunit D"/>
    <property type="match status" value="1"/>
</dbReference>
<feature type="domain" description="NADH-quinone oxidoreductase subunit D" evidence="7">
    <location>
        <begin position="125"/>
        <end position="395"/>
    </location>
</feature>
<dbReference type="GO" id="GO:0006120">
    <property type="term" value="P:mitochondrial electron transport, NADH to ubiquinone"/>
    <property type="evidence" value="ECO:0007669"/>
    <property type="project" value="TreeGrafter"/>
</dbReference>
<keyword evidence="2 6" id="KW-0813">Transport</keyword>
<evidence type="ECO:0000256" key="6">
    <source>
        <dbReference type="RuleBase" id="RU003685"/>
    </source>
</evidence>
<evidence type="ECO:0000259" key="7">
    <source>
        <dbReference type="Pfam" id="PF00346"/>
    </source>
</evidence>
<gene>
    <name evidence="8" type="primary">nad7</name>
</gene>
<evidence type="ECO:0000313" key="8">
    <source>
        <dbReference type="EMBL" id="QBX98914.1"/>
    </source>
</evidence>
<dbReference type="Gene3D" id="1.10.645.10">
    <property type="entry name" value="Cytochrome-c3 Hydrogenase, chain B"/>
    <property type="match status" value="1"/>
</dbReference>
<dbReference type="InterPro" id="IPR001135">
    <property type="entry name" value="NADH_Q_OxRdtase_suD"/>
</dbReference>
<dbReference type="PANTHER" id="PTHR11993">
    <property type="entry name" value="NADH-UBIQUINONE OXIDOREDUCTASE 49 KDA SUBUNIT"/>
    <property type="match status" value="1"/>
</dbReference>
<dbReference type="GO" id="GO:0005739">
    <property type="term" value="C:mitochondrion"/>
    <property type="evidence" value="ECO:0007669"/>
    <property type="project" value="GOC"/>
</dbReference>
<proteinExistence type="inferred from homology"/>
<evidence type="ECO:0000256" key="3">
    <source>
        <dbReference type="ARBA" id="ARBA00022967"/>
    </source>
</evidence>
<evidence type="ECO:0000256" key="4">
    <source>
        <dbReference type="ARBA" id="ARBA00023027"/>
    </source>
</evidence>
<evidence type="ECO:0000256" key="1">
    <source>
        <dbReference type="ARBA" id="ARBA00005769"/>
    </source>
</evidence>
<dbReference type="SUPFAM" id="SSF56762">
    <property type="entry name" value="HydB/Nqo4-like"/>
    <property type="match status" value="1"/>
</dbReference>
<name>A0A4D6C5F9_9CHLO</name>
<organism evidence="8">
    <name type="scientific">Chloroparvula pacifica</name>
    <dbReference type="NCBI Taxonomy" id="1883388"/>
    <lineage>
        <taxon>Eukaryota</taxon>
        <taxon>Viridiplantae</taxon>
        <taxon>Chlorophyta</taxon>
        <taxon>Chloropicophyceae</taxon>
        <taxon>Chloropicales</taxon>
        <taxon>Chloropicaceae</taxon>
        <taxon>Chloroparvula</taxon>
    </lineage>
</organism>
<dbReference type="NCBIfam" id="TIGR01962">
    <property type="entry name" value="NuoD"/>
    <property type="match status" value="1"/>
</dbReference>
<accession>A0A4D6C5F9</accession>
<geneLocation type="mitochondrion" evidence="8"/>
<keyword evidence="8" id="KW-0496">Mitochondrion</keyword>
<comment type="similarity">
    <text evidence="1 6">Belongs to the complex I 49 kDa subunit family.</text>
</comment>